<feature type="active site" evidence="5">
    <location>
        <position position="18"/>
    </location>
</feature>
<dbReference type="PANTHER" id="PTHR47268">
    <property type="entry name" value="ACYLPHOSPHATASE"/>
    <property type="match status" value="1"/>
</dbReference>
<dbReference type="AlphaFoldDB" id="A0A949TS84"/>
<comment type="caution">
    <text evidence="9">The sequence shown here is derived from an EMBL/GenBank/DDBJ whole genome shotgun (WGS) entry which is preliminary data.</text>
</comment>
<dbReference type="GO" id="GO:0003998">
    <property type="term" value="F:acylphosphatase activity"/>
    <property type="evidence" value="ECO:0007669"/>
    <property type="project" value="UniProtKB-EC"/>
</dbReference>
<keyword evidence="10" id="KW-1185">Reference proteome</keyword>
<dbReference type="InterPro" id="IPR020456">
    <property type="entry name" value="Acylphosphatase"/>
</dbReference>
<comment type="catalytic activity">
    <reaction evidence="4 5 6">
        <text>an acyl phosphate + H2O = a carboxylate + phosphate + H(+)</text>
        <dbReference type="Rhea" id="RHEA:14965"/>
        <dbReference type="ChEBI" id="CHEBI:15377"/>
        <dbReference type="ChEBI" id="CHEBI:15378"/>
        <dbReference type="ChEBI" id="CHEBI:29067"/>
        <dbReference type="ChEBI" id="CHEBI:43474"/>
        <dbReference type="ChEBI" id="CHEBI:59918"/>
        <dbReference type="EC" id="3.6.1.7"/>
    </reaction>
</comment>
<protein>
    <recommendedName>
        <fullName evidence="3 5">Acylphosphatase</fullName>
        <ecNumber evidence="2 5">3.6.1.7</ecNumber>
    </recommendedName>
</protein>
<proteinExistence type="inferred from homology"/>
<evidence type="ECO:0000256" key="2">
    <source>
        <dbReference type="ARBA" id="ARBA00012150"/>
    </source>
</evidence>
<gene>
    <name evidence="9" type="ORF">I6U48_16110</name>
</gene>
<evidence type="ECO:0000259" key="8">
    <source>
        <dbReference type="PROSITE" id="PS51160"/>
    </source>
</evidence>
<sequence>MHRYFIQVFGRVQGVGFRYFANYTALALDLTGWVKNCEDGSVQLEVQGKKENISLFIEKLKKGNRFAKIDDMNLKKVETITNDKSFRVIY</sequence>
<dbReference type="EMBL" id="JAEEGC010000080">
    <property type="protein sequence ID" value="MBV7274422.1"/>
    <property type="molecule type" value="Genomic_DNA"/>
</dbReference>
<name>A0A949TS84_9CLOT</name>
<keyword evidence="5 6" id="KW-0378">Hydrolase</keyword>
<organism evidence="9 10">
    <name type="scientific">Clostridium thailandense</name>
    <dbReference type="NCBI Taxonomy" id="2794346"/>
    <lineage>
        <taxon>Bacteria</taxon>
        <taxon>Bacillati</taxon>
        <taxon>Bacillota</taxon>
        <taxon>Clostridia</taxon>
        <taxon>Eubacteriales</taxon>
        <taxon>Clostridiaceae</taxon>
        <taxon>Clostridium</taxon>
    </lineage>
</organism>
<dbReference type="Pfam" id="PF00708">
    <property type="entry name" value="Acylphosphatase"/>
    <property type="match status" value="1"/>
</dbReference>
<reference evidence="9" key="1">
    <citation type="submission" date="2020-12" db="EMBL/GenBank/DDBJ databases">
        <title>Clostridium thailandense sp. nov., a novel acetogenic bacterium isolated from peat land soil in Thailand.</title>
        <authorList>
            <person name="Chaikitkaew S."/>
            <person name="Birkeland N.K."/>
        </authorList>
    </citation>
    <scope>NUCLEOTIDE SEQUENCE</scope>
    <source>
        <strain evidence="9">PL3</strain>
    </source>
</reference>
<comment type="similarity">
    <text evidence="1 7">Belongs to the acylphosphatase family.</text>
</comment>
<feature type="active site" evidence="5">
    <location>
        <position position="36"/>
    </location>
</feature>
<dbReference type="EC" id="3.6.1.7" evidence="2 5"/>
<evidence type="ECO:0000256" key="6">
    <source>
        <dbReference type="RuleBase" id="RU000553"/>
    </source>
</evidence>
<evidence type="ECO:0000256" key="7">
    <source>
        <dbReference type="RuleBase" id="RU004168"/>
    </source>
</evidence>
<dbReference type="PROSITE" id="PS51160">
    <property type="entry name" value="ACYLPHOSPHATASE_3"/>
    <property type="match status" value="1"/>
</dbReference>
<evidence type="ECO:0000313" key="10">
    <source>
        <dbReference type="Proteomes" id="UP000694308"/>
    </source>
</evidence>
<dbReference type="InterPro" id="IPR017968">
    <property type="entry name" value="Acylphosphatase_CS"/>
</dbReference>
<dbReference type="InterPro" id="IPR001792">
    <property type="entry name" value="Acylphosphatase-like_dom"/>
</dbReference>
<evidence type="ECO:0000256" key="5">
    <source>
        <dbReference type="PROSITE-ProRule" id="PRU00520"/>
    </source>
</evidence>
<evidence type="ECO:0000256" key="4">
    <source>
        <dbReference type="ARBA" id="ARBA00047645"/>
    </source>
</evidence>
<evidence type="ECO:0000256" key="1">
    <source>
        <dbReference type="ARBA" id="ARBA00005614"/>
    </source>
</evidence>
<dbReference type="PROSITE" id="PS00151">
    <property type="entry name" value="ACYLPHOSPHATASE_2"/>
    <property type="match status" value="1"/>
</dbReference>
<feature type="domain" description="Acylphosphatase-like" evidence="8">
    <location>
        <begin position="3"/>
        <end position="90"/>
    </location>
</feature>
<dbReference type="PROSITE" id="PS00150">
    <property type="entry name" value="ACYLPHOSPHATASE_1"/>
    <property type="match status" value="1"/>
</dbReference>
<evidence type="ECO:0000256" key="3">
    <source>
        <dbReference type="ARBA" id="ARBA00015991"/>
    </source>
</evidence>
<accession>A0A949TS84</accession>
<evidence type="ECO:0000313" key="9">
    <source>
        <dbReference type="EMBL" id="MBV7274422.1"/>
    </source>
</evidence>
<dbReference type="RefSeq" id="WP_218321489.1">
    <property type="nucleotide sequence ID" value="NZ_JAEEGC010000080.1"/>
</dbReference>
<dbReference type="PANTHER" id="PTHR47268:SF4">
    <property type="entry name" value="ACYLPHOSPHATASE"/>
    <property type="match status" value="1"/>
</dbReference>
<dbReference type="Proteomes" id="UP000694308">
    <property type="component" value="Unassembled WGS sequence"/>
</dbReference>